<accession>A0A6S7K5M3</accession>
<comment type="caution">
    <text evidence="1">The sequence shown here is derived from an EMBL/GenBank/DDBJ whole genome shotgun (WGS) entry which is preliminary data.</text>
</comment>
<sequence length="112" mass="12903">YEGLFARSLLAAIDHNHHLHRKQARSAKGELVFSRCWSKRAKRWRVVIVKEKKTYSYLPVLFANLLKEASKEFVKKIKPVSFEQNPKKIAPTIASLSAPSTSELVKEHVSRF</sequence>
<organism evidence="1 2">
    <name type="scientific">Paramuricea clavata</name>
    <name type="common">Red gorgonian</name>
    <name type="synonym">Violescent sea-whip</name>
    <dbReference type="NCBI Taxonomy" id="317549"/>
    <lineage>
        <taxon>Eukaryota</taxon>
        <taxon>Metazoa</taxon>
        <taxon>Cnidaria</taxon>
        <taxon>Anthozoa</taxon>
        <taxon>Octocorallia</taxon>
        <taxon>Malacalcyonacea</taxon>
        <taxon>Plexauridae</taxon>
        <taxon>Paramuricea</taxon>
    </lineage>
</organism>
<evidence type="ECO:0000313" key="2">
    <source>
        <dbReference type="Proteomes" id="UP001152795"/>
    </source>
</evidence>
<gene>
    <name evidence="1" type="ORF">PACLA_8A015178</name>
</gene>
<feature type="non-terminal residue" evidence="1">
    <location>
        <position position="1"/>
    </location>
</feature>
<dbReference type="Proteomes" id="UP001152795">
    <property type="component" value="Unassembled WGS sequence"/>
</dbReference>
<protein>
    <submittedName>
        <fullName evidence="1">Uncharacterized protein</fullName>
    </submittedName>
</protein>
<dbReference type="EMBL" id="CACRXK020024608">
    <property type="protein sequence ID" value="CAB4038808.1"/>
    <property type="molecule type" value="Genomic_DNA"/>
</dbReference>
<evidence type="ECO:0000313" key="1">
    <source>
        <dbReference type="EMBL" id="CAB4038808.1"/>
    </source>
</evidence>
<proteinExistence type="predicted"/>
<name>A0A6S7K5M3_PARCT</name>
<dbReference type="OrthoDB" id="6155112at2759"/>
<keyword evidence="2" id="KW-1185">Reference proteome</keyword>
<reference evidence="1" key="1">
    <citation type="submission" date="2020-04" db="EMBL/GenBank/DDBJ databases">
        <authorList>
            <person name="Alioto T."/>
            <person name="Alioto T."/>
            <person name="Gomez Garrido J."/>
        </authorList>
    </citation>
    <scope>NUCLEOTIDE SEQUENCE</scope>
    <source>
        <strain evidence="1">A484AB</strain>
    </source>
</reference>
<dbReference type="AlphaFoldDB" id="A0A6S7K5M3"/>